<evidence type="ECO:0000259" key="9">
    <source>
        <dbReference type="SMART" id="SM00298"/>
    </source>
</evidence>
<evidence type="ECO:0000256" key="5">
    <source>
        <dbReference type="ARBA" id="ARBA00023015"/>
    </source>
</evidence>
<dbReference type="InterPro" id="IPR026541">
    <property type="entry name" value="MRG_dom"/>
</dbReference>
<feature type="compositionally biased region" description="Polar residues" evidence="8">
    <location>
        <begin position="9"/>
        <end position="28"/>
    </location>
</feature>
<dbReference type="PANTHER" id="PTHR10880:SF15">
    <property type="entry name" value="MSL COMPLEX SUBUNIT 3"/>
    <property type="match status" value="1"/>
</dbReference>
<sequence length="532" mass="57488">MSNKEDSNKLNVTTRSSVEPTSATNTNPTDKEERNITATTATSGTTKDPSATTADTSSQLSYRSGERILCFHGPLLYEAKVLKAEYWNGSDPETPEVGPHYFVHYKGWKQTWDEWVDQSRTLKWNEENLAKQKLLKQNALAAQASAKKKAQMAAASGGGGGGGSGSGSGGVSSNKSRNRQSSVGPSVAGGDTDSVDGSAGGARNRKRSNFQSAETASNADKNAASTVIDDRGDSSLLIKRPEIKVPIPNSLKVVLVNDWEYITKDKLLVPLPRSPTVNDVLEMYRKEYTTSSMSKESSSGASKKSRKDADIAEEVLEGIKLYFDKALGNLLLYRFERYQYQKMLQEYSGKNMSDIYGAEHLLRLFVQMPTLISQAKMDDDAIALLKEYINDLMNTCRALIATTTSSSSTATPPPPPHCPPPLPAPPPPSSSSALIAAHQHPHCHCCRALHHHNQYPHHCPHCPPQLPAVPSSPTITSTATPSSLHPPPPQPPPSSSVLPTTTSAHHFPQLSSSSCTPPITSSTITIEPSHQL</sequence>
<feature type="compositionally biased region" description="Pro residues" evidence="8">
    <location>
        <begin position="411"/>
        <end position="429"/>
    </location>
</feature>
<dbReference type="InterPro" id="IPR038217">
    <property type="entry name" value="MRG_C_sf"/>
</dbReference>
<feature type="compositionally biased region" description="Polar residues" evidence="8">
    <location>
        <begin position="209"/>
        <end position="225"/>
    </location>
</feature>
<dbReference type="GO" id="GO:0006355">
    <property type="term" value="P:regulation of DNA-templated transcription"/>
    <property type="evidence" value="ECO:0007669"/>
    <property type="project" value="InterPro"/>
</dbReference>
<dbReference type="Pfam" id="PF05712">
    <property type="entry name" value="MRG"/>
    <property type="match status" value="1"/>
</dbReference>
<keyword evidence="7" id="KW-0539">Nucleus</keyword>
<dbReference type="InterPro" id="IPR016197">
    <property type="entry name" value="Chromo-like_dom_sf"/>
</dbReference>
<evidence type="ECO:0000313" key="10">
    <source>
        <dbReference type="EMBL" id="KAJ1914037.1"/>
    </source>
</evidence>
<dbReference type="CDD" id="cd18983">
    <property type="entry name" value="CBD_MSL3_like"/>
    <property type="match status" value="1"/>
</dbReference>
<evidence type="ECO:0000256" key="6">
    <source>
        <dbReference type="ARBA" id="ARBA00023163"/>
    </source>
</evidence>
<feature type="region of interest" description="Disordered" evidence="8">
    <location>
        <begin position="404"/>
        <end position="434"/>
    </location>
</feature>
<dbReference type="OrthoDB" id="124855at2759"/>
<feature type="compositionally biased region" description="Low complexity" evidence="8">
    <location>
        <begin position="511"/>
        <end position="532"/>
    </location>
</feature>
<keyword evidence="4" id="KW-0156">Chromatin regulator</keyword>
<name>A0A9W7ZUN8_9FUNG</name>
<dbReference type="InterPro" id="IPR008676">
    <property type="entry name" value="MRG"/>
</dbReference>
<feature type="region of interest" description="Disordered" evidence="8">
    <location>
        <begin position="153"/>
        <end position="226"/>
    </location>
</feature>
<dbReference type="PANTHER" id="PTHR10880">
    <property type="entry name" value="MORTALITY FACTOR 4-LIKE PROTEIN"/>
    <property type="match status" value="1"/>
</dbReference>
<accession>A0A9W7ZUN8</accession>
<dbReference type="InterPro" id="IPR000953">
    <property type="entry name" value="Chromo/chromo_shadow_dom"/>
</dbReference>
<evidence type="ECO:0000256" key="3">
    <source>
        <dbReference type="ARBA" id="ARBA00018505"/>
    </source>
</evidence>
<protein>
    <recommendedName>
        <fullName evidence="3">Chromatin modification-related protein EAF3</fullName>
    </recommendedName>
</protein>
<reference evidence="10" key="1">
    <citation type="submission" date="2022-07" db="EMBL/GenBank/DDBJ databases">
        <title>Phylogenomic reconstructions and comparative analyses of Kickxellomycotina fungi.</title>
        <authorList>
            <person name="Reynolds N.K."/>
            <person name="Stajich J.E."/>
            <person name="Barry K."/>
            <person name="Grigoriev I.V."/>
            <person name="Crous P."/>
            <person name="Smith M.E."/>
        </authorList>
    </citation>
    <scope>NUCLEOTIDE SEQUENCE</scope>
    <source>
        <strain evidence="10">NBRC 100468</strain>
    </source>
</reference>
<dbReference type="SUPFAM" id="SSF54160">
    <property type="entry name" value="Chromo domain-like"/>
    <property type="match status" value="1"/>
</dbReference>
<keyword evidence="6" id="KW-0804">Transcription</keyword>
<feature type="region of interest" description="Disordered" evidence="8">
    <location>
        <begin position="1"/>
        <end position="59"/>
    </location>
</feature>
<feature type="compositionally biased region" description="Polar residues" evidence="8">
    <location>
        <begin position="47"/>
        <end position="59"/>
    </location>
</feature>
<dbReference type="SMART" id="SM00298">
    <property type="entry name" value="CHROMO"/>
    <property type="match status" value="1"/>
</dbReference>
<dbReference type="GO" id="GO:0035267">
    <property type="term" value="C:NuA4 histone acetyltransferase complex"/>
    <property type="evidence" value="ECO:0007669"/>
    <property type="project" value="TreeGrafter"/>
</dbReference>
<dbReference type="GO" id="GO:0032221">
    <property type="term" value="C:Rpd3S complex"/>
    <property type="evidence" value="ECO:0007669"/>
    <property type="project" value="TreeGrafter"/>
</dbReference>
<feature type="region of interest" description="Disordered" evidence="8">
    <location>
        <begin position="470"/>
        <end position="532"/>
    </location>
</feature>
<evidence type="ECO:0000313" key="11">
    <source>
        <dbReference type="Proteomes" id="UP001150538"/>
    </source>
</evidence>
<keyword evidence="5" id="KW-0805">Transcription regulation</keyword>
<keyword evidence="11" id="KW-1185">Reference proteome</keyword>
<feature type="domain" description="Chromo" evidence="9">
    <location>
        <begin position="76"/>
        <end position="137"/>
    </location>
</feature>
<dbReference type="Gene3D" id="1.10.274.30">
    <property type="entry name" value="MRG domain"/>
    <property type="match status" value="1"/>
</dbReference>
<comment type="caution">
    <text evidence="10">The sequence shown here is derived from an EMBL/GenBank/DDBJ whole genome shotgun (WGS) entry which is preliminary data.</text>
</comment>
<evidence type="ECO:0000256" key="4">
    <source>
        <dbReference type="ARBA" id="ARBA00022853"/>
    </source>
</evidence>
<gene>
    <name evidence="10" type="primary">EAF3</name>
    <name evidence="10" type="ORF">H4219_004957</name>
</gene>
<evidence type="ECO:0000256" key="7">
    <source>
        <dbReference type="ARBA" id="ARBA00023242"/>
    </source>
</evidence>
<feature type="compositionally biased region" description="Low complexity" evidence="8">
    <location>
        <begin position="37"/>
        <end position="46"/>
    </location>
</feature>
<comment type="similarity">
    <text evidence="2">Belongs to the MRG family.</text>
</comment>
<dbReference type="EMBL" id="JANBPU010000222">
    <property type="protein sequence ID" value="KAJ1914037.1"/>
    <property type="molecule type" value="Genomic_DNA"/>
</dbReference>
<organism evidence="10 11">
    <name type="scientific">Mycoemilia scoparia</name>
    <dbReference type="NCBI Taxonomy" id="417184"/>
    <lineage>
        <taxon>Eukaryota</taxon>
        <taxon>Fungi</taxon>
        <taxon>Fungi incertae sedis</taxon>
        <taxon>Zoopagomycota</taxon>
        <taxon>Kickxellomycotina</taxon>
        <taxon>Kickxellomycetes</taxon>
        <taxon>Kickxellales</taxon>
        <taxon>Kickxellaceae</taxon>
        <taxon>Mycoemilia</taxon>
    </lineage>
</organism>
<comment type="subcellular location">
    <subcellularLocation>
        <location evidence="1">Nucleus</location>
    </subcellularLocation>
</comment>
<dbReference type="Gene3D" id="2.30.30.140">
    <property type="match status" value="1"/>
</dbReference>
<dbReference type="Proteomes" id="UP001150538">
    <property type="component" value="Unassembled WGS sequence"/>
</dbReference>
<feature type="compositionally biased region" description="Low complexity" evidence="8">
    <location>
        <begin position="470"/>
        <end position="483"/>
    </location>
</feature>
<feature type="compositionally biased region" description="Gly residues" evidence="8">
    <location>
        <begin position="156"/>
        <end position="170"/>
    </location>
</feature>
<evidence type="ECO:0000256" key="1">
    <source>
        <dbReference type="ARBA" id="ARBA00004123"/>
    </source>
</evidence>
<dbReference type="Pfam" id="PF22732">
    <property type="entry name" value="MSL3_chromo-like"/>
    <property type="match status" value="1"/>
</dbReference>
<dbReference type="PROSITE" id="PS51640">
    <property type="entry name" value="MRG"/>
    <property type="match status" value="1"/>
</dbReference>
<evidence type="ECO:0000256" key="8">
    <source>
        <dbReference type="SAM" id="MobiDB-lite"/>
    </source>
</evidence>
<evidence type="ECO:0000256" key="2">
    <source>
        <dbReference type="ARBA" id="ARBA00009093"/>
    </source>
</evidence>
<dbReference type="InterPro" id="IPR053820">
    <property type="entry name" value="MSL3_chromo-like"/>
</dbReference>
<proteinExistence type="inferred from homology"/>
<dbReference type="GO" id="GO:0006325">
    <property type="term" value="P:chromatin organization"/>
    <property type="evidence" value="ECO:0007669"/>
    <property type="project" value="UniProtKB-KW"/>
</dbReference>
<feature type="compositionally biased region" description="Pro residues" evidence="8">
    <location>
        <begin position="484"/>
        <end position="494"/>
    </location>
</feature>
<dbReference type="AlphaFoldDB" id="A0A9W7ZUN8"/>